<dbReference type="SUPFAM" id="SSF81321">
    <property type="entry name" value="Family A G protein-coupled receptor-like"/>
    <property type="match status" value="1"/>
</dbReference>
<sequence>MLHEEVTSWIPGPKRLPFAIKTMADPEQGNQTFVTEFIFLGFGDLHDLQSLFFLLFLMIYVLTMVGNIVIIALIVTEHRLHTPMYFFLGNLSCLEICSTSTILPRMLSSLLNKQYGISLSGCFFQFYAFGSLACSECYLLSAMSYDRFLAIYKPLHYASLMNSKVCIQLAAWAWISGFVSNTFTSFLVSQLTFCGSNHIDHFFCDYTPLLVLSCSDTHATEIAMSVEGTMCTVLPFVLTLMSYICIIATILRIPSTTGRKKAFSTCSSHLVVVTIFYGSLIIVYTLPKSDVLRDQNKVFSVFYAILTPLLNPLIYSLRNKEFREALRKAMGNCVPSKRIRRVQTLDLNLKHTRDM</sequence>
<proteinExistence type="inferred from homology"/>
<feature type="transmembrane region" description="Helical" evidence="14">
    <location>
        <begin position="51"/>
        <end position="75"/>
    </location>
</feature>
<reference evidence="17" key="1">
    <citation type="submission" date="2025-08" db="UniProtKB">
        <authorList>
            <consortium name="RefSeq"/>
        </authorList>
    </citation>
    <scope>IDENTIFICATION</scope>
</reference>
<dbReference type="KEGG" id="asn:106723227"/>
<dbReference type="FunFam" id="1.10.1220.70:FF:000001">
    <property type="entry name" value="Olfactory receptor"/>
    <property type="match status" value="1"/>
</dbReference>
<dbReference type="GeneID" id="106723227"/>
<comment type="subcellular location">
    <subcellularLocation>
        <location evidence="1 14">Cell membrane</location>
        <topology evidence="1 14">Multi-pass membrane protein</topology>
    </subcellularLocation>
</comment>
<evidence type="ECO:0000256" key="8">
    <source>
        <dbReference type="ARBA" id="ARBA00023040"/>
    </source>
</evidence>
<evidence type="ECO:0000256" key="4">
    <source>
        <dbReference type="ARBA" id="ARBA00022606"/>
    </source>
</evidence>
<evidence type="ECO:0000256" key="2">
    <source>
        <dbReference type="ARBA" id="ARBA00010663"/>
    </source>
</evidence>
<dbReference type="Gene3D" id="1.20.1070.10">
    <property type="entry name" value="Rhodopsin 7-helix transmembrane proteins"/>
    <property type="match status" value="1"/>
</dbReference>
<dbReference type="PANTHER" id="PTHR26452">
    <property type="entry name" value="OLFACTORY RECEPTOR"/>
    <property type="match status" value="1"/>
</dbReference>
<name>A0A1U8DYD1_ALLSI</name>
<dbReference type="GO" id="GO:0004984">
    <property type="term" value="F:olfactory receptor activity"/>
    <property type="evidence" value="ECO:0007669"/>
    <property type="project" value="InterPro"/>
</dbReference>
<keyword evidence="16" id="KW-1185">Reference proteome</keyword>
<keyword evidence="9 14" id="KW-0472">Membrane</keyword>
<keyword evidence="12 13" id="KW-0807">Transducer</keyword>
<feature type="transmembrane region" description="Helical" evidence="14">
    <location>
        <begin position="84"/>
        <end position="103"/>
    </location>
</feature>
<feature type="transmembrane region" description="Helical" evidence="14">
    <location>
        <begin position="298"/>
        <end position="317"/>
    </location>
</feature>
<organism evidence="16 17">
    <name type="scientific">Alligator sinensis</name>
    <name type="common">Chinese alligator</name>
    <dbReference type="NCBI Taxonomy" id="38654"/>
    <lineage>
        <taxon>Eukaryota</taxon>
        <taxon>Metazoa</taxon>
        <taxon>Chordata</taxon>
        <taxon>Craniata</taxon>
        <taxon>Vertebrata</taxon>
        <taxon>Euteleostomi</taxon>
        <taxon>Archelosauria</taxon>
        <taxon>Archosauria</taxon>
        <taxon>Crocodylia</taxon>
        <taxon>Alligatoridae</taxon>
        <taxon>Alligatorinae</taxon>
        <taxon>Alligator</taxon>
    </lineage>
</organism>
<dbReference type="PROSITE" id="PS50262">
    <property type="entry name" value="G_PROTEIN_RECEP_F1_2"/>
    <property type="match status" value="1"/>
</dbReference>
<dbReference type="Proteomes" id="UP000189705">
    <property type="component" value="Unplaced"/>
</dbReference>
<keyword evidence="7 14" id="KW-1133">Transmembrane helix</keyword>
<dbReference type="CDD" id="cd15911">
    <property type="entry name" value="7tmA_OR11A-like"/>
    <property type="match status" value="1"/>
</dbReference>
<dbReference type="PROSITE" id="PS00237">
    <property type="entry name" value="G_PROTEIN_RECEP_F1_1"/>
    <property type="match status" value="1"/>
</dbReference>
<evidence type="ECO:0000256" key="10">
    <source>
        <dbReference type="ARBA" id="ARBA00023170"/>
    </source>
</evidence>
<keyword evidence="11" id="KW-0325">Glycoprotein</keyword>
<keyword evidence="10 13" id="KW-0675">Receptor</keyword>
<dbReference type="InterPro" id="IPR017452">
    <property type="entry name" value="GPCR_Rhodpsn_7TM"/>
</dbReference>
<evidence type="ECO:0000256" key="11">
    <source>
        <dbReference type="ARBA" id="ARBA00023180"/>
    </source>
</evidence>
<dbReference type="InterPro" id="IPR050516">
    <property type="entry name" value="Olfactory_GPCR"/>
</dbReference>
<keyword evidence="8 13" id="KW-0297">G-protein coupled receptor</keyword>
<keyword evidence="5 13" id="KW-0812">Transmembrane</keyword>
<evidence type="ECO:0000256" key="6">
    <source>
        <dbReference type="ARBA" id="ARBA00022725"/>
    </source>
</evidence>
<evidence type="ECO:0000313" key="16">
    <source>
        <dbReference type="Proteomes" id="UP000189705"/>
    </source>
</evidence>
<dbReference type="PRINTS" id="PR00245">
    <property type="entry name" value="OLFACTORYR"/>
</dbReference>
<dbReference type="PRINTS" id="PR00237">
    <property type="entry name" value="GPCRRHODOPSN"/>
</dbReference>
<feature type="domain" description="G-protein coupled receptors family 1 profile" evidence="15">
    <location>
        <begin position="66"/>
        <end position="315"/>
    </location>
</feature>
<evidence type="ECO:0000256" key="5">
    <source>
        <dbReference type="ARBA" id="ARBA00022692"/>
    </source>
</evidence>
<evidence type="ECO:0000256" key="1">
    <source>
        <dbReference type="ARBA" id="ARBA00004651"/>
    </source>
</evidence>
<keyword evidence="4 14" id="KW-0716">Sensory transduction</keyword>
<accession>A0A1U8DYD1</accession>
<dbReference type="GO" id="GO:0005886">
    <property type="term" value="C:plasma membrane"/>
    <property type="evidence" value="ECO:0007669"/>
    <property type="project" value="UniProtKB-SubCell"/>
</dbReference>
<keyword evidence="3 14" id="KW-1003">Cell membrane</keyword>
<feature type="transmembrane region" description="Helical" evidence="14">
    <location>
        <begin position="123"/>
        <end position="145"/>
    </location>
</feature>
<evidence type="ECO:0000256" key="12">
    <source>
        <dbReference type="ARBA" id="ARBA00023224"/>
    </source>
</evidence>
<evidence type="ECO:0000256" key="9">
    <source>
        <dbReference type="ARBA" id="ARBA00023136"/>
    </source>
</evidence>
<feature type="transmembrane region" description="Helical" evidence="14">
    <location>
        <begin position="233"/>
        <end position="251"/>
    </location>
</feature>
<keyword evidence="6 14" id="KW-0552">Olfaction</keyword>
<evidence type="ECO:0000313" key="17">
    <source>
        <dbReference type="RefSeq" id="XP_014382709.2"/>
    </source>
</evidence>
<dbReference type="Pfam" id="PF13853">
    <property type="entry name" value="7tm_4"/>
    <property type="match status" value="1"/>
</dbReference>
<comment type="similarity">
    <text evidence="2 13">Belongs to the G-protein coupled receptor 1 family.</text>
</comment>
<dbReference type="AlphaFoldDB" id="A0A1U8DYD1"/>
<evidence type="ECO:0000256" key="7">
    <source>
        <dbReference type="ARBA" id="ARBA00022989"/>
    </source>
</evidence>
<evidence type="ECO:0000256" key="13">
    <source>
        <dbReference type="RuleBase" id="RU000688"/>
    </source>
</evidence>
<dbReference type="InParanoid" id="A0A1U8DYD1"/>
<protein>
    <recommendedName>
        <fullName evidence="14">Olfactory receptor</fullName>
    </recommendedName>
</protein>
<dbReference type="GO" id="GO:0004930">
    <property type="term" value="F:G protein-coupled receptor activity"/>
    <property type="evidence" value="ECO:0007669"/>
    <property type="project" value="UniProtKB-KW"/>
</dbReference>
<dbReference type="InterPro" id="IPR000276">
    <property type="entry name" value="GPCR_Rhodpsn"/>
</dbReference>
<evidence type="ECO:0000256" key="3">
    <source>
        <dbReference type="ARBA" id="ARBA00022475"/>
    </source>
</evidence>
<evidence type="ECO:0000259" key="15">
    <source>
        <dbReference type="PROSITE" id="PS50262"/>
    </source>
</evidence>
<dbReference type="InterPro" id="IPR000725">
    <property type="entry name" value="Olfact_rcpt"/>
</dbReference>
<feature type="transmembrane region" description="Helical" evidence="14">
    <location>
        <begin position="263"/>
        <end position="286"/>
    </location>
</feature>
<feature type="transmembrane region" description="Helical" evidence="14">
    <location>
        <begin position="165"/>
        <end position="188"/>
    </location>
</feature>
<dbReference type="RefSeq" id="XP_014382709.2">
    <property type="nucleotide sequence ID" value="XM_014527223.2"/>
</dbReference>
<evidence type="ECO:0000256" key="14">
    <source>
        <dbReference type="RuleBase" id="RU363047"/>
    </source>
</evidence>
<dbReference type="FunFam" id="1.20.1070.10:FF:000010">
    <property type="entry name" value="Olfactory receptor"/>
    <property type="match status" value="1"/>
</dbReference>
<gene>
    <name evidence="17" type="primary">LOC106723227</name>
</gene>